<dbReference type="KEGG" id="mnt:21388902"/>
<keyword evidence="3" id="KW-1185">Reference proteome</keyword>
<proteinExistence type="predicted"/>
<dbReference type="eggNOG" id="ENOG502RXXF">
    <property type="taxonomic scope" value="Eukaryota"/>
</dbReference>
<dbReference type="OrthoDB" id="630895at2759"/>
<reference evidence="3" key="1">
    <citation type="submission" date="2013-01" db="EMBL/GenBank/DDBJ databases">
        <title>Draft Genome Sequence of a Mulberry Tree, Morus notabilis C.K. Schneid.</title>
        <authorList>
            <person name="He N."/>
            <person name="Zhao S."/>
        </authorList>
    </citation>
    <scope>NUCLEOTIDE SEQUENCE</scope>
</reference>
<dbReference type="PROSITE" id="PS51186">
    <property type="entry name" value="GNAT"/>
    <property type="match status" value="1"/>
</dbReference>
<name>W9R145_9ROSA</name>
<dbReference type="Gene3D" id="3.40.630.30">
    <property type="match status" value="1"/>
</dbReference>
<dbReference type="PANTHER" id="PTHR46067">
    <property type="entry name" value="ACYL-COA N-ACYLTRANSFERASES (NAT) SUPERFAMILY PROTEIN"/>
    <property type="match status" value="1"/>
</dbReference>
<keyword evidence="2" id="KW-0808">Transferase</keyword>
<gene>
    <name evidence="2" type="ORF">L484_005435</name>
</gene>
<protein>
    <submittedName>
        <fullName evidence="2">Putative N-acetyltransferase YoaA</fullName>
    </submittedName>
</protein>
<dbReference type="InterPro" id="IPR016181">
    <property type="entry name" value="Acyl_CoA_acyltransferase"/>
</dbReference>
<organism evidence="2 3">
    <name type="scientific">Morus notabilis</name>
    <dbReference type="NCBI Taxonomy" id="981085"/>
    <lineage>
        <taxon>Eukaryota</taxon>
        <taxon>Viridiplantae</taxon>
        <taxon>Streptophyta</taxon>
        <taxon>Embryophyta</taxon>
        <taxon>Tracheophyta</taxon>
        <taxon>Spermatophyta</taxon>
        <taxon>Magnoliopsida</taxon>
        <taxon>eudicotyledons</taxon>
        <taxon>Gunneridae</taxon>
        <taxon>Pentapetalae</taxon>
        <taxon>rosids</taxon>
        <taxon>fabids</taxon>
        <taxon>Rosales</taxon>
        <taxon>Moraceae</taxon>
        <taxon>Moreae</taxon>
        <taxon>Morus</taxon>
    </lineage>
</organism>
<dbReference type="EMBL" id="KE344489">
    <property type="protein sequence ID" value="EXB63472.1"/>
    <property type="molecule type" value="Genomic_DNA"/>
</dbReference>
<feature type="domain" description="N-acetyltransferase" evidence="1">
    <location>
        <begin position="26"/>
        <end position="186"/>
    </location>
</feature>
<dbReference type="STRING" id="981085.W9R145"/>
<accession>W9R145</accession>
<evidence type="ECO:0000313" key="3">
    <source>
        <dbReference type="Proteomes" id="UP000030645"/>
    </source>
</evidence>
<dbReference type="Pfam" id="PF13302">
    <property type="entry name" value="Acetyltransf_3"/>
    <property type="match status" value="1"/>
</dbReference>
<dbReference type="GO" id="GO:0016747">
    <property type="term" value="F:acyltransferase activity, transferring groups other than amino-acyl groups"/>
    <property type="evidence" value="ECO:0007669"/>
    <property type="project" value="InterPro"/>
</dbReference>
<sequence length="190" mass="21555">MEKEEGNSCGAAADHHDDRDLDLGRISLRAFDLSDVDDFTSWAGDEKVCRFCSWEARFSKENGLELLKSRIFYHPWCKSICLGDKSIGDISVTPNSGSDRCRAEIGYSVGSAYWNKGIATYAVKLVANAIFWEWPHLERLEALVDVENVASQRVLEKAGFERDGVLKKYYILKGNTRDMVMYSFIPKHES</sequence>
<dbReference type="InterPro" id="IPR000182">
    <property type="entry name" value="GNAT_dom"/>
</dbReference>
<dbReference type="Proteomes" id="UP000030645">
    <property type="component" value="Unassembled WGS sequence"/>
</dbReference>
<dbReference type="SUPFAM" id="SSF55729">
    <property type="entry name" value="Acyl-CoA N-acyltransferases (Nat)"/>
    <property type="match status" value="1"/>
</dbReference>
<dbReference type="PANTHER" id="PTHR46067:SF27">
    <property type="entry name" value="ACYL-COA N-ACYLTRANSFERASES (NAT) SUPERFAMILY PROTEIN"/>
    <property type="match status" value="1"/>
</dbReference>
<dbReference type="AlphaFoldDB" id="W9R145"/>
<evidence type="ECO:0000313" key="2">
    <source>
        <dbReference type="EMBL" id="EXB63472.1"/>
    </source>
</evidence>
<evidence type="ECO:0000259" key="1">
    <source>
        <dbReference type="PROSITE" id="PS51186"/>
    </source>
</evidence>